<protein>
    <submittedName>
        <fullName evidence="1">Uncharacterized protein</fullName>
    </submittedName>
</protein>
<name>A0A975I740_9RHOB</name>
<dbReference type="Proteomes" id="UP000665026">
    <property type="component" value="Chromosome"/>
</dbReference>
<reference evidence="1" key="1">
    <citation type="submission" date="2020-07" db="EMBL/GenBank/DDBJ databases">
        <title>Genome sequences of bacteria associated with the marine, planktonic diatom Thalassiosira profunda strain ECT2AJA-044.</title>
        <authorList>
            <person name="Gargas C.B."/>
            <person name="Roberts W.R."/>
            <person name="Alverson A.J."/>
        </authorList>
    </citation>
    <scope>NUCLEOTIDE SEQUENCE</scope>
    <source>
        <strain evidence="1">ECT2AJA-044</strain>
    </source>
</reference>
<evidence type="ECO:0000313" key="1">
    <source>
        <dbReference type="EMBL" id="QTN35773.1"/>
    </source>
</evidence>
<dbReference type="Pfam" id="PF20083">
    <property type="entry name" value="DUF6477"/>
    <property type="match status" value="1"/>
</dbReference>
<accession>A0A975I740</accession>
<dbReference type="RefSeq" id="WP_209356476.1">
    <property type="nucleotide sequence ID" value="NZ_CP060010.1"/>
</dbReference>
<gene>
    <name evidence="1" type="ORF">HZ995_15100</name>
</gene>
<dbReference type="KEGG" id="cact:HZ995_15100"/>
<dbReference type="InterPro" id="IPR045516">
    <property type="entry name" value="DUF6477"/>
</dbReference>
<dbReference type="EMBL" id="CP060010">
    <property type="protein sequence ID" value="QTN35773.1"/>
    <property type="molecule type" value="Genomic_DNA"/>
</dbReference>
<proteinExistence type="predicted"/>
<evidence type="ECO:0000313" key="2">
    <source>
        <dbReference type="Proteomes" id="UP000665026"/>
    </source>
</evidence>
<organism evidence="1 2">
    <name type="scientific">Cognatishimia activa</name>
    <dbReference type="NCBI Taxonomy" id="1715691"/>
    <lineage>
        <taxon>Bacteria</taxon>
        <taxon>Pseudomonadati</taxon>
        <taxon>Pseudomonadota</taxon>
        <taxon>Alphaproteobacteria</taxon>
        <taxon>Rhodobacterales</taxon>
        <taxon>Paracoccaceae</taxon>
        <taxon>Cognatishimia</taxon>
    </lineage>
</organism>
<sequence length="94" mass="10813">MDILQRMNRLKRPPILVRAAKEGALSYRRDTHLKRFFGEVPPMQSKDLLGRLLHLEDQSNDQRLAETADYSVTRHVDILIAVIGEAQIFRASQS</sequence>
<dbReference type="AlphaFoldDB" id="A0A975I740"/>